<reference evidence="1" key="1">
    <citation type="submission" date="2014-05" db="EMBL/GenBank/DDBJ databases">
        <title>Complete genome sequence of Enterococcus faecalis bacteriophage ECP3.</title>
        <authorList>
            <person name="Kang H.-Y."/>
            <person name="Kim S."/>
            <person name="Kim J."/>
        </authorList>
    </citation>
    <scope>NUCLEOTIDE SEQUENCE [LARGE SCALE GENOMIC DNA]</scope>
    <source>
        <strain evidence="1">ECP3</strain>
    </source>
</reference>
<dbReference type="Proteomes" id="UP000030157">
    <property type="component" value="Segment"/>
</dbReference>
<sequence>MILQVDKTKNVPKGAPTVLQSDFIEDVVRTTYVDGGVKLHLSDRTVITLENDSAGNMTLYNYIDEYEDYTIEQAWLLNKDGKTLKRLI</sequence>
<organism evidence="1 2">
    <name type="scientific">Enterococcus phage ECP3</name>
    <dbReference type="NCBI Taxonomy" id="1498168"/>
    <lineage>
        <taxon>Viruses</taxon>
        <taxon>Duplodnaviria</taxon>
        <taxon>Heunggongvirae</taxon>
        <taxon>Uroviricota</taxon>
        <taxon>Caudoviricetes</taxon>
        <taxon>Herelleviridae</taxon>
        <taxon>Brockvirinae</taxon>
        <taxon>Kochikohdavirus</taxon>
        <taxon>Kochikohdavirus ECP3</taxon>
    </lineage>
</organism>
<name>A0A096XT51_9CAUD</name>
<proteinExistence type="predicted"/>
<keyword evidence="2" id="KW-1185">Reference proteome</keyword>
<dbReference type="RefSeq" id="YP_009147123.1">
    <property type="nucleotide sequence ID" value="NC_027335.2"/>
</dbReference>
<accession>A0A096XT51</accession>
<evidence type="ECO:0000313" key="1">
    <source>
        <dbReference type="EMBL" id="AII28482.1"/>
    </source>
</evidence>
<dbReference type="GeneID" id="24628052"/>
<protein>
    <submittedName>
        <fullName evidence="1">Uncharacterized protein</fullName>
    </submittedName>
</protein>
<evidence type="ECO:0000313" key="2">
    <source>
        <dbReference type="Proteomes" id="UP000030157"/>
    </source>
</evidence>
<dbReference type="EMBL" id="KJ801817">
    <property type="protein sequence ID" value="AII28482.1"/>
    <property type="molecule type" value="Genomic_DNA"/>
</dbReference>